<proteinExistence type="inferred from homology"/>
<evidence type="ECO:0000313" key="14">
    <source>
        <dbReference type="Proteomes" id="UP000197781"/>
    </source>
</evidence>
<reference evidence="13 14" key="1">
    <citation type="submission" date="2016-11" db="EMBL/GenBank/DDBJ databases">
        <authorList>
            <person name="Jaros S."/>
            <person name="Januszkiewicz K."/>
            <person name="Wedrychowicz H."/>
        </authorList>
    </citation>
    <scope>NUCLEOTIDE SEQUENCE [LARGE SCALE GENOMIC DNA]</scope>
    <source>
        <strain evidence="13 14">NF2</strain>
    </source>
</reference>
<evidence type="ECO:0000256" key="7">
    <source>
        <dbReference type="ARBA" id="ARBA00022643"/>
    </source>
</evidence>
<evidence type="ECO:0000256" key="10">
    <source>
        <dbReference type="ARBA" id="ARBA00023033"/>
    </source>
</evidence>
<keyword evidence="10 13" id="KW-0503">Monooxygenase</keyword>
<evidence type="ECO:0000256" key="3">
    <source>
        <dbReference type="ARBA" id="ARBA00009881"/>
    </source>
</evidence>
<accession>A0A220MK68</accession>
<comment type="catalytic activity">
    <reaction evidence="12">
        <text>3 propionate 3-nitronate + 3 O2 + H2O = 3 3-oxopropanoate + 2 nitrate + nitrite + H2O2 + 3 H(+)</text>
        <dbReference type="Rhea" id="RHEA:57332"/>
        <dbReference type="ChEBI" id="CHEBI:15377"/>
        <dbReference type="ChEBI" id="CHEBI:15378"/>
        <dbReference type="ChEBI" id="CHEBI:15379"/>
        <dbReference type="ChEBI" id="CHEBI:16240"/>
        <dbReference type="ChEBI" id="CHEBI:16301"/>
        <dbReference type="ChEBI" id="CHEBI:17632"/>
        <dbReference type="ChEBI" id="CHEBI:33190"/>
        <dbReference type="ChEBI" id="CHEBI:136067"/>
    </reaction>
</comment>
<dbReference type="FunFam" id="3.20.20.70:FF:000154">
    <property type="entry name" value="Probable nitronate monooxygenase"/>
    <property type="match status" value="1"/>
</dbReference>
<evidence type="ECO:0000256" key="6">
    <source>
        <dbReference type="ARBA" id="ARBA00022630"/>
    </source>
</evidence>
<dbReference type="PANTHER" id="PTHR42747">
    <property type="entry name" value="NITRONATE MONOOXYGENASE-RELATED"/>
    <property type="match status" value="1"/>
</dbReference>
<organism evidence="13 14">
    <name type="scientific">Brevibacillus formosus</name>
    <dbReference type="NCBI Taxonomy" id="54913"/>
    <lineage>
        <taxon>Bacteria</taxon>
        <taxon>Bacillati</taxon>
        <taxon>Bacillota</taxon>
        <taxon>Bacilli</taxon>
        <taxon>Bacillales</taxon>
        <taxon>Paenibacillaceae</taxon>
        <taxon>Brevibacillus</taxon>
    </lineage>
</organism>
<dbReference type="CDD" id="cd04730">
    <property type="entry name" value="NPD_like"/>
    <property type="match status" value="1"/>
</dbReference>
<keyword evidence="5" id="KW-0216">Detoxification</keyword>
<comment type="similarity">
    <text evidence="3">Belongs to the nitronate monooxygenase family. NMO class I subfamily.</text>
</comment>
<dbReference type="KEGG" id="bfm:BP422_18105"/>
<gene>
    <name evidence="13" type="ORF">BP422_18105</name>
</gene>
<evidence type="ECO:0000256" key="2">
    <source>
        <dbReference type="ARBA" id="ARBA00003535"/>
    </source>
</evidence>
<name>A0A220MK68_9BACL</name>
<dbReference type="GO" id="GO:0018580">
    <property type="term" value="F:nitronate monooxygenase activity"/>
    <property type="evidence" value="ECO:0007669"/>
    <property type="project" value="InterPro"/>
</dbReference>
<dbReference type="SUPFAM" id="SSF51412">
    <property type="entry name" value="Inosine monophosphate dehydrogenase (IMPDH)"/>
    <property type="match status" value="1"/>
</dbReference>
<dbReference type="Proteomes" id="UP000197781">
    <property type="component" value="Chromosome"/>
</dbReference>
<dbReference type="EMBL" id="CP018145">
    <property type="protein sequence ID" value="ASJ55292.1"/>
    <property type="molecule type" value="Genomic_DNA"/>
</dbReference>
<comment type="function">
    <text evidence="2">Nitronate monooxygenase that uses molecular oxygen to catalyze the oxidative denitrification of alkyl nitronates. Acts on propionate 3-nitronate (P3N), the presumed physiological substrate. Probably functions in the detoxification of P3N, a metabolic poison produced by plants and fungi as a defense mechanism.</text>
</comment>
<keyword evidence="7" id="KW-0288">FMN</keyword>
<dbReference type="InterPro" id="IPR004136">
    <property type="entry name" value="NMO"/>
</dbReference>
<protein>
    <recommendedName>
        <fullName evidence="4">Probable nitronate monooxygenase</fullName>
    </recommendedName>
    <alternativeName>
        <fullName evidence="11">Propionate 3-nitronate monooxygenase</fullName>
    </alternativeName>
</protein>
<evidence type="ECO:0000256" key="1">
    <source>
        <dbReference type="ARBA" id="ARBA00001917"/>
    </source>
</evidence>
<dbReference type="Gene3D" id="3.20.20.70">
    <property type="entry name" value="Aldolase class I"/>
    <property type="match status" value="1"/>
</dbReference>
<evidence type="ECO:0000256" key="9">
    <source>
        <dbReference type="ARBA" id="ARBA00023002"/>
    </source>
</evidence>
<dbReference type="AlphaFoldDB" id="A0A220MK68"/>
<dbReference type="InterPro" id="IPR013785">
    <property type="entry name" value="Aldolase_TIM"/>
</dbReference>
<comment type="cofactor">
    <cofactor evidence="1">
        <name>FMN</name>
        <dbReference type="ChEBI" id="CHEBI:58210"/>
    </cofactor>
</comment>
<evidence type="ECO:0000256" key="8">
    <source>
        <dbReference type="ARBA" id="ARBA00022741"/>
    </source>
</evidence>
<evidence type="ECO:0000256" key="11">
    <source>
        <dbReference type="ARBA" id="ARBA00031155"/>
    </source>
</evidence>
<dbReference type="GO" id="GO:0000166">
    <property type="term" value="F:nucleotide binding"/>
    <property type="evidence" value="ECO:0007669"/>
    <property type="project" value="UniProtKB-KW"/>
</dbReference>
<evidence type="ECO:0000256" key="12">
    <source>
        <dbReference type="ARBA" id="ARBA00049401"/>
    </source>
</evidence>
<evidence type="ECO:0000313" key="13">
    <source>
        <dbReference type="EMBL" id="ASJ55292.1"/>
    </source>
</evidence>
<keyword evidence="8" id="KW-0547">Nucleotide-binding</keyword>
<dbReference type="PANTHER" id="PTHR42747:SF3">
    <property type="entry name" value="NITRONATE MONOOXYGENASE-RELATED"/>
    <property type="match status" value="1"/>
</dbReference>
<evidence type="ECO:0000256" key="5">
    <source>
        <dbReference type="ARBA" id="ARBA00022575"/>
    </source>
</evidence>
<keyword evidence="9" id="KW-0560">Oxidoreductase</keyword>
<dbReference type="RefSeq" id="WP_088908969.1">
    <property type="nucleotide sequence ID" value="NZ_CP018145.1"/>
</dbReference>
<keyword evidence="6" id="KW-0285">Flavoprotein</keyword>
<dbReference type="GO" id="GO:0009636">
    <property type="term" value="P:response to toxic substance"/>
    <property type="evidence" value="ECO:0007669"/>
    <property type="project" value="UniProtKB-KW"/>
</dbReference>
<sequence>MWTNNPITSRLHLKWPIIQAPMAGGATTPALVAAVSEAGGLGTLGAAYMSPEQIREAIKSIRALTNKPFGVNLFIPEDFDADQPITEGVAQAMNDVRDRLGIPHNPQVTQFTEPFAEQMAVVLEEQPAVFSFTFGVLDHRLMAELKQQGITVIGTATTVREAIALEASGVDMIAAQGSEAGGHRGSFLPDSPSNMIGTMALVPQIVDRVKIPVIAAGGIMDGRGIAAALALGAQAAQLGTAFLTCKESGAHALHKKAILETSEESIVMTRAFSGKWARGIQNEFMTTLAPLDHELPTYPIQNALTKDIRAAAGKQQQIAYMSMWAGQAAPLSQEISASELVEKLAAETTRICSNLGQPQ</sequence>
<evidence type="ECO:0000256" key="4">
    <source>
        <dbReference type="ARBA" id="ARBA00013457"/>
    </source>
</evidence>
<dbReference type="Pfam" id="PF03060">
    <property type="entry name" value="NMO"/>
    <property type="match status" value="1"/>
</dbReference>